<dbReference type="VEuPathDB" id="FungiDB:KRP22_621"/>
<reference evidence="4" key="2">
    <citation type="submission" date="2015-06" db="UniProtKB">
        <authorList>
            <consortium name="EnsemblProtists"/>
        </authorList>
    </citation>
    <scope>IDENTIFICATION</scope>
    <source>
        <strain evidence="4">Pr102</strain>
    </source>
</reference>
<dbReference type="PANTHER" id="PTHR46993">
    <property type="entry name" value="MYB TRANSCRIPTION FACTOR"/>
    <property type="match status" value="1"/>
</dbReference>
<evidence type="ECO:0000259" key="3">
    <source>
        <dbReference type="PROSITE" id="PS51294"/>
    </source>
</evidence>
<dbReference type="CDD" id="cd11660">
    <property type="entry name" value="SANT_TRF"/>
    <property type="match status" value="1"/>
</dbReference>
<dbReference type="InterPro" id="IPR001005">
    <property type="entry name" value="SANT/Myb"/>
</dbReference>
<feature type="compositionally biased region" description="Basic and acidic residues" evidence="1">
    <location>
        <begin position="54"/>
        <end position="68"/>
    </location>
</feature>
<dbReference type="eggNOG" id="ENOG502S47P">
    <property type="taxonomic scope" value="Eukaryota"/>
</dbReference>
<proteinExistence type="predicted"/>
<dbReference type="SUPFAM" id="SSF46689">
    <property type="entry name" value="Homeodomain-like"/>
    <property type="match status" value="1"/>
</dbReference>
<dbReference type="SMART" id="SM00717">
    <property type="entry name" value="SANT"/>
    <property type="match status" value="1"/>
</dbReference>
<feature type="region of interest" description="Disordered" evidence="1">
    <location>
        <begin position="1"/>
        <end position="134"/>
    </location>
</feature>
<dbReference type="InterPro" id="IPR017930">
    <property type="entry name" value="Myb_dom"/>
</dbReference>
<evidence type="ECO:0000259" key="2">
    <source>
        <dbReference type="PROSITE" id="PS50090"/>
    </source>
</evidence>
<feature type="compositionally biased region" description="Polar residues" evidence="1">
    <location>
        <begin position="205"/>
        <end position="218"/>
    </location>
</feature>
<feature type="domain" description="HTH myb-type" evidence="3">
    <location>
        <begin position="137"/>
        <end position="189"/>
    </location>
</feature>
<evidence type="ECO:0000313" key="5">
    <source>
        <dbReference type="Proteomes" id="UP000005238"/>
    </source>
</evidence>
<organism evidence="4 5">
    <name type="scientific">Phytophthora ramorum</name>
    <name type="common">Sudden oak death agent</name>
    <dbReference type="NCBI Taxonomy" id="164328"/>
    <lineage>
        <taxon>Eukaryota</taxon>
        <taxon>Sar</taxon>
        <taxon>Stramenopiles</taxon>
        <taxon>Oomycota</taxon>
        <taxon>Peronosporomycetes</taxon>
        <taxon>Peronosporales</taxon>
        <taxon>Peronosporaceae</taxon>
        <taxon>Phytophthora</taxon>
    </lineage>
</organism>
<keyword evidence="5" id="KW-1185">Reference proteome</keyword>
<dbReference type="EMBL" id="DS565999">
    <property type="status" value="NOT_ANNOTATED_CDS"/>
    <property type="molecule type" value="Genomic_DNA"/>
</dbReference>
<dbReference type="HOGENOM" id="CLU_071951_0_0_1"/>
<feature type="compositionally biased region" description="Acidic residues" evidence="1">
    <location>
        <begin position="72"/>
        <end position="81"/>
    </location>
</feature>
<protein>
    <submittedName>
        <fullName evidence="4">Uncharacterized protein</fullName>
    </submittedName>
</protein>
<dbReference type="Proteomes" id="UP000005238">
    <property type="component" value="Unassembled WGS sequence"/>
</dbReference>
<dbReference type="InterPro" id="IPR009057">
    <property type="entry name" value="Homeodomain-like_sf"/>
</dbReference>
<name>H3GCF4_PHYRM</name>
<dbReference type="STRING" id="164328.H3GCF4"/>
<dbReference type="Pfam" id="PF00249">
    <property type="entry name" value="Myb_DNA-binding"/>
    <property type="match status" value="1"/>
</dbReference>
<sequence>MNSSVPSERTAPTPSSTSSSISRRRSSLSSVTSSGRKRKDQSLLDVAASLGQRTPERSQKSDPTRSRQLDFGGEDTDDVGEETQLPQEDRPNVQQQETMEGDGEEAASRERQQPEAAEDANVAPARPRRGRRETVFWSANEEEFLRQGVVKYGIGKWKKILTDGQDVFSRHRTNVDLKDKWKNLQTPRHTSRKRRRADGDMTPPSEDTTANETRSSAPVHTVKRRRAISDEINAVSSPESTDTRPRRQAAVAAERAVALIAASEVDTATQRGVVELKFGTDKSFPEIPVAT</sequence>
<feature type="domain" description="Myb-like" evidence="2">
    <location>
        <begin position="137"/>
        <end position="185"/>
    </location>
</feature>
<feature type="compositionally biased region" description="Low complexity" evidence="1">
    <location>
        <begin position="1"/>
        <end position="34"/>
    </location>
</feature>
<accession>H3GCF4</accession>
<evidence type="ECO:0000313" key="4">
    <source>
        <dbReference type="EnsemblProtists" id="Phyra73124"/>
    </source>
</evidence>
<dbReference type="EnsemblProtists" id="Phyra73124">
    <property type="protein sequence ID" value="Phyra73124"/>
    <property type="gene ID" value="Phyra73124"/>
</dbReference>
<feature type="region of interest" description="Disordered" evidence="1">
    <location>
        <begin position="183"/>
        <end position="252"/>
    </location>
</feature>
<dbReference type="AlphaFoldDB" id="H3GCF4"/>
<dbReference type="InParanoid" id="H3GCF4"/>
<dbReference type="PROSITE" id="PS51294">
    <property type="entry name" value="HTH_MYB"/>
    <property type="match status" value="1"/>
</dbReference>
<dbReference type="PROSITE" id="PS50090">
    <property type="entry name" value="MYB_LIKE"/>
    <property type="match status" value="1"/>
</dbReference>
<dbReference type="VEuPathDB" id="FungiDB:KRP23_7393"/>
<dbReference type="PANTHER" id="PTHR46993:SF6">
    <property type="entry name" value="MYB TRANSCRIPTION FACTOR"/>
    <property type="match status" value="1"/>
</dbReference>
<evidence type="ECO:0000256" key="1">
    <source>
        <dbReference type="SAM" id="MobiDB-lite"/>
    </source>
</evidence>
<dbReference type="Gene3D" id="1.10.246.220">
    <property type="match status" value="1"/>
</dbReference>
<reference evidence="5" key="1">
    <citation type="journal article" date="2006" name="Science">
        <title>Phytophthora genome sequences uncover evolutionary origins and mechanisms of pathogenesis.</title>
        <authorList>
            <person name="Tyler B.M."/>
            <person name="Tripathy S."/>
            <person name="Zhang X."/>
            <person name="Dehal P."/>
            <person name="Jiang R.H."/>
            <person name="Aerts A."/>
            <person name="Arredondo F.D."/>
            <person name="Baxter L."/>
            <person name="Bensasson D."/>
            <person name="Beynon J.L."/>
            <person name="Chapman J."/>
            <person name="Damasceno C.M."/>
            <person name="Dorrance A.E."/>
            <person name="Dou D."/>
            <person name="Dickerman A.W."/>
            <person name="Dubchak I.L."/>
            <person name="Garbelotto M."/>
            <person name="Gijzen M."/>
            <person name="Gordon S.G."/>
            <person name="Govers F."/>
            <person name="Grunwald N.J."/>
            <person name="Huang W."/>
            <person name="Ivors K.L."/>
            <person name="Jones R.W."/>
            <person name="Kamoun S."/>
            <person name="Krampis K."/>
            <person name="Lamour K.H."/>
            <person name="Lee M.K."/>
            <person name="McDonald W.H."/>
            <person name="Medina M."/>
            <person name="Meijer H.J."/>
            <person name="Nordberg E.K."/>
            <person name="Maclean D.J."/>
            <person name="Ospina-Giraldo M.D."/>
            <person name="Morris P.F."/>
            <person name="Phuntumart V."/>
            <person name="Putnam N.H."/>
            <person name="Rash S."/>
            <person name="Rose J.K."/>
            <person name="Sakihama Y."/>
            <person name="Salamov A.A."/>
            <person name="Savidor A."/>
            <person name="Scheuring C.F."/>
            <person name="Smith B.M."/>
            <person name="Sobral B.W."/>
            <person name="Terry A."/>
            <person name="Torto-Alalibo T.A."/>
            <person name="Win J."/>
            <person name="Xu Z."/>
            <person name="Zhang H."/>
            <person name="Grigoriev I.V."/>
            <person name="Rokhsar D.S."/>
            <person name="Boore J.L."/>
        </authorList>
    </citation>
    <scope>NUCLEOTIDE SEQUENCE [LARGE SCALE GENOMIC DNA]</scope>
    <source>
        <strain evidence="5">Pr102</strain>
    </source>
</reference>